<name>A0A1M5JB59_9FLAO</name>
<feature type="chain" id="PRO_5013359255" evidence="9">
    <location>
        <begin position="21"/>
        <end position="191"/>
    </location>
</feature>
<evidence type="ECO:0000256" key="3">
    <source>
        <dbReference type="ARBA" id="ARBA00022714"/>
    </source>
</evidence>
<evidence type="ECO:0000256" key="1">
    <source>
        <dbReference type="ARBA" id="ARBA00007874"/>
    </source>
</evidence>
<dbReference type="RefSeq" id="WP_084538598.1">
    <property type="nucleotide sequence ID" value="NZ_FQWC01000002.1"/>
</dbReference>
<evidence type="ECO:0000313" key="12">
    <source>
        <dbReference type="Proteomes" id="UP000184071"/>
    </source>
</evidence>
<dbReference type="GO" id="GO:0051537">
    <property type="term" value="F:2 iron, 2 sulfur cluster binding"/>
    <property type="evidence" value="ECO:0007669"/>
    <property type="project" value="UniProtKB-KW"/>
</dbReference>
<comment type="cofactor">
    <cofactor evidence="8">
        <name>[2Fe-2S] cluster</name>
        <dbReference type="ChEBI" id="CHEBI:190135"/>
    </cofactor>
</comment>
<dbReference type="Pfam" id="PF00111">
    <property type="entry name" value="Fer2"/>
    <property type="match status" value="1"/>
</dbReference>
<feature type="domain" description="2Fe-2S ferredoxin-type" evidence="10">
    <location>
        <begin position="137"/>
        <end position="175"/>
    </location>
</feature>
<dbReference type="AlphaFoldDB" id="A0A1M5JB59"/>
<feature type="signal peptide" evidence="9">
    <location>
        <begin position="1"/>
        <end position="20"/>
    </location>
</feature>
<dbReference type="InterPro" id="IPR036010">
    <property type="entry name" value="2Fe-2S_ferredoxin-like_sf"/>
</dbReference>
<evidence type="ECO:0000313" key="11">
    <source>
        <dbReference type="EMBL" id="SHG37802.1"/>
    </source>
</evidence>
<organism evidence="11 12">
    <name type="scientific">Flavobacterium defluvii</name>
    <dbReference type="NCBI Taxonomy" id="370979"/>
    <lineage>
        <taxon>Bacteria</taxon>
        <taxon>Pseudomonadati</taxon>
        <taxon>Bacteroidota</taxon>
        <taxon>Flavobacteriia</taxon>
        <taxon>Flavobacteriales</taxon>
        <taxon>Flavobacteriaceae</taxon>
        <taxon>Flavobacterium</taxon>
    </lineage>
</organism>
<dbReference type="Gene3D" id="3.10.20.30">
    <property type="match status" value="1"/>
</dbReference>
<keyword evidence="5" id="KW-0249">Electron transport</keyword>
<keyword evidence="3" id="KW-0001">2Fe-2S</keyword>
<dbReference type="GO" id="GO:0046872">
    <property type="term" value="F:metal ion binding"/>
    <property type="evidence" value="ECO:0007669"/>
    <property type="project" value="UniProtKB-KW"/>
</dbReference>
<dbReference type="InterPro" id="IPR012675">
    <property type="entry name" value="Beta-grasp_dom_sf"/>
</dbReference>
<protein>
    <submittedName>
        <fullName evidence="11">Ferredoxin</fullName>
    </submittedName>
</protein>
<comment type="similarity">
    <text evidence="1">Belongs to the 2Fe2S plant-type ferredoxin family.</text>
</comment>
<evidence type="ECO:0000256" key="9">
    <source>
        <dbReference type="SAM" id="SignalP"/>
    </source>
</evidence>
<accession>A0A1M5JB59</accession>
<keyword evidence="7" id="KW-0411">Iron-sulfur</keyword>
<evidence type="ECO:0000256" key="8">
    <source>
        <dbReference type="ARBA" id="ARBA00034078"/>
    </source>
</evidence>
<evidence type="ECO:0000256" key="6">
    <source>
        <dbReference type="ARBA" id="ARBA00023004"/>
    </source>
</evidence>
<dbReference type="InterPro" id="IPR001041">
    <property type="entry name" value="2Fe-2S_ferredoxin-type"/>
</dbReference>
<dbReference type="CDD" id="cd00207">
    <property type="entry name" value="fer2"/>
    <property type="match status" value="1"/>
</dbReference>
<evidence type="ECO:0000256" key="2">
    <source>
        <dbReference type="ARBA" id="ARBA00022448"/>
    </source>
</evidence>
<keyword evidence="6" id="KW-0408">Iron</keyword>
<dbReference type="SUPFAM" id="SSF54292">
    <property type="entry name" value="2Fe-2S ferredoxin-like"/>
    <property type="match status" value="1"/>
</dbReference>
<dbReference type="OrthoDB" id="1450227at2"/>
<evidence type="ECO:0000256" key="5">
    <source>
        <dbReference type="ARBA" id="ARBA00022982"/>
    </source>
</evidence>
<evidence type="ECO:0000256" key="7">
    <source>
        <dbReference type="ARBA" id="ARBA00023014"/>
    </source>
</evidence>
<dbReference type="EMBL" id="FQWC01000002">
    <property type="protein sequence ID" value="SHG37802.1"/>
    <property type="molecule type" value="Genomic_DNA"/>
</dbReference>
<reference evidence="12" key="1">
    <citation type="submission" date="2016-11" db="EMBL/GenBank/DDBJ databases">
        <authorList>
            <person name="Varghese N."/>
            <person name="Submissions S."/>
        </authorList>
    </citation>
    <scope>NUCLEOTIDE SEQUENCE [LARGE SCALE GENOMIC DNA]</scope>
    <source>
        <strain evidence="12">DSM 17963</strain>
    </source>
</reference>
<keyword evidence="2" id="KW-0813">Transport</keyword>
<dbReference type="PANTHER" id="PTHR43112:SF3">
    <property type="entry name" value="FERREDOXIN-2, CHLOROPLASTIC"/>
    <property type="match status" value="1"/>
</dbReference>
<dbReference type="STRING" id="370979.SAMN05443663_102664"/>
<proteinExistence type="inferred from homology"/>
<dbReference type="PANTHER" id="PTHR43112">
    <property type="entry name" value="FERREDOXIN"/>
    <property type="match status" value="1"/>
</dbReference>
<sequence>MKLKQVFIMAALAAAVSCSSDDGSAPEKKQVTFKEVEQQLEMKGSFSELSKRNILRHYGTADNFLDLALKRKAELSAKNSTKSNKTAKMMAAYTITVYDPWYGSGSFSFWCWDDEYILDKYYDWNRKSLDCDGVGMSPACVAKLWGGRVDQSEQSFLNDEEMQAGWVLPCRAYPQQDCTLNFRQEENFVPI</sequence>
<keyword evidence="12" id="KW-1185">Reference proteome</keyword>
<keyword evidence="4" id="KW-0479">Metal-binding</keyword>
<dbReference type="PROSITE" id="PS51257">
    <property type="entry name" value="PROKAR_LIPOPROTEIN"/>
    <property type="match status" value="1"/>
</dbReference>
<evidence type="ECO:0000259" key="10">
    <source>
        <dbReference type="Pfam" id="PF00111"/>
    </source>
</evidence>
<evidence type="ECO:0000256" key="4">
    <source>
        <dbReference type="ARBA" id="ARBA00022723"/>
    </source>
</evidence>
<keyword evidence="9" id="KW-0732">Signal</keyword>
<dbReference type="Proteomes" id="UP000184071">
    <property type="component" value="Unassembled WGS sequence"/>
</dbReference>
<gene>
    <name evidence="11" type="ORF">SAMN05443663_102664</name>
</gene>